<organism evidence="5 6">
    <name type="scientific">Erysipelothrix larvae</name>
    <dbReference type="NCBI Taxonomy" id="1514105"/>
    <lineage>
        <taxon>Bacteria</taxon>
        <taxon>Bacillati</taxon>
        <taxon>Bacillota</taxon>
        <taxon>Erysipelotrichia</taxon>
        <taxon>Erysipelotrichales</taxon>
        <taxon>Erysipelotrichaceae</taxon>
        <taxon>Erysipelothrix</taxon>
    </lineage>
</organism>
<dbReference type="KEGG" id="erl:AOC36_01110"/>
<dbReference type="Pfam" id="PF10672">
    <property type="entry name" value="Methyltrans_SAM"/>
    <property type="match status" value="1"/>
</dbReference>
<dbReference type="CDD" id="cd02440">
    <property type="entry name" value="AdoMet_MTases"/>
    <property type="match status" value="1"/>
</dbReference>
<feature type="domain" description="S-adenosylmethionine-dependent methyltransferase" evidence="4">
    <location>
        <begin position="62"/>
        <end position="194"/>
    </location>
</feature>
<dbReference type="STRING" id="1514105.AOC36_01110"/>
<dbReference type="RefSeq" id="WP_067630216.1">
    <property type="nucleotide sequence ID" value="NZ_CP013213.1"/>
</dbReference>
<evidence type="ECO:0000313" key="5">
    <source>
        <dbReference type="EMBL" id="AMC92641.1"/>
    </source>
</evidence>
<protein>
    <submittedName>
        <fullName evidence="5">SAM-dependent methyltransferase</fullName>
    </submittedName>
</protein>
<dbReference type="GO" id="GO:0008168">
    <property type="term" value="F:methyltransferase activity"/>
    <property type="evidence" value="ECO:0007669"/>
    <property type="project" value="UniProtKB-KW"/>
</dbReference>
<dbReference type="SUPFAM" id="SSF53335">
    <property type="entry name" value="S-adenosyl-L-methionine-dependent methyltransferases"/>
    <property type="match status" value="1"/>
</dbReference>
<keyword evidence="1 5" id="KW-0489">Methyltransferase</keyword>
<evidence type="ECO:0000259" key="4">
    <source>
        <dbReference type="Pfam" id="PF10672"/>
    </source>
</evidence>
<name>A0A109UGH0_9FIRM</name>
<dbReference type="GO" id="GO:0032259">
    <property type="term" value="P:methylation"/>
    <property type="evidence" value="ECO:0007669"/>
    <property type="project" value="UniProtKB-KW"/>
</dbReference>
<evidence type="ECO:0000256" key="2">
    <source>
        <dbReference type="ARBA" id="ARBA00022679"/>
    </source>
</evidence>
<dbReference type="InterPro" id="IPR019614">
    <property type="entry name" value="SAM-dep_methyl-trfase"/>
</dbReference>
<dbReference type="Gene3D" id="2.60.40.1180">
    <property type="entry name" value="Golgi alpha-mannosidase II"/>
    <property type="match status" value="1"/>
</dbReference>
<evidence type="ECO:0000313" key="6">
    <source>
        <dbReference type="Proteomes" id="UP000063781"/>
    </source>
</evidence>
<accession>A0A109UGH0</accession>
<keyword evidence="6" id="KW-1185">Reference proteome</keyword>
<dbReference type="AlphaFoldDB" id="A0A109UGH0"/>
<dbReference type="PANTHER" id="PTHR43042">
    <property type="entry name" value="SAM-DEPENDENT METHYLTRANSFERASE"/>
    <property type="match status" value="1"/>
</dbReference>
<dbReference type="OrthoDB" id="9805492at2"/>
<reference evidence="5 6" key="1">
    <citation type="submission" date="2015-10" db="EMBL/GenBank/DDBJ databases">
        <title>Erysipelothrix larvae sp. LV19 isolated from the larval gut of the rhinoceros beetle, Trypoxylus dichotomus.</title>
        <authorList>
            <person name="Lim S."/>
            <person name="Kim B.-C."/>
        </authorList>
    </citation>
    <scope>NUCLEOTIDE SEQUENCE [LARGE SCALE GENOMIC DNA]</scope>
    <source>
        <strain evidence="5 6">LV19</strain>
    </source>
</reference>
<keyword evidence="2 5" id="KW-0808">Transferase</keyword>
<sequence length="283" mass="32747">MRLAKDWIEYECIDCGDGMKIERFGPYILKRKEPSWTQPLTNTPFEFNGIHTQHGWETHNLPDTWTIHYKDMAMELKPTEFKHLGIFPEQAVNWDFIRASIQRANKPLRILNLFGYTGGATIACAMENVEEVVHIDALKSAISRTQENIKLNTLEDKKIRTIVDDVMKFLAREKRRGRTYHGVILDPPSFGRGPNKEIWEIKKDLEPLLNAVNDILDKDVEFIVLNTYSSHITKREVHAIASRIFKPLKGILDTQHIGVPITLKDKPLILGQTTRWTKHENLL</sequence>
<gene>
    <name evidence="5" type="ORF">AOC36_01110</name>
</gene>
<dbReference type="Gene3D" id="3.40.50.150">
    <property type="entry name" value="Vaccinia Virus protein VP39"/>
    <property type="match status" value="1"/>
</dbReference>
<dbReference type="PANTHER" id="PTHR43042:SF2">
    <property type="entry name" value="SAM-DEPENDENT METHYLTRANSFERASE"/>
    <property type="match status" value="1"/>
</dbReference>
<evidence type="ECO:0000256" key="3">
    <source>
        <dbReference type="ARBA" id="ARBA00022691"/>
    </source>
</evidence>
<dbReference type="InterPro" id="IPR029063">
    <property type="entry name" value="SAM-dependent_MTases_sf"/>
</dbReference>
<dbReference type="InterPro" id="IPR013780">
    <property type="entry name" value="Glyco_hydro_b"/>
</dbReference>
<keyword evidence="3" id="KW-0949">S-adenosyl-L-methionine</keyword>
<dbReference type="Proteomes" id="UP000063781">
    <property type="component" value="Chromosome"/>
</dbReference>
<dbReference type="EMBL" id="CP013213">
    <property type="protein sequence ID" value="AMC92641.1"/>
    <property type="molecule type" value="Genomic_DNA"/>
</dbReference>
<evidence type="ECO:0000256" key="1">
    <source>
        <dbReference type="ARBA" id="ARBA00022603"/>
    </source>
</evidence>
<proteinExistence type="predicted"/>